<comment type="caution">
    <text evidence="1">The sequence shown here is derived from an EMBL/GenBank/DDBJ whole genome shotgun (WGS) entry which is preliminary data.</text>
</comment>
<dbReference type="Proteomes" id="UP000275267">
    <property type="component" value="Unassembled WGS sequence"/>
</dbReference>
<organism evidence="1 2">
    <name type="scientific">Panicum miliaceum</name>
    <name type="common">Proso millet</name>
    <name type="synonym">Broomcorn millet</name>
    <dbReference type="NCBI Taxonomy" id="4540"/>
    <lineage>
        <taxon>Eukaryota</taxon>
        <taxon>Viridiplantae</taxon>
        <taxon>Streptophyta</taxon>
        <taxon>Embryophyta</taxon>
        <taxon>Tracheophyta</taxon>
        <taxon>Spermatophyta</taxon>
        <taxon>Magnoliopsida</taxon>
        <taxon>Liliopsida</taxon>
        <taxon>Poales</taxon>
        <taxon>Poaceae</taxon>
        <taxon>PACMAD clade</taxon>
        <taxon>Panicoideae</taxon>
        <taxon>Panicodae</taxon>
        <taxon>Paniceae</taxon>
        <taxon>Panicinae</taxon>
        <taxon>Panicum</taxon>
        <taxon>Panicum sect. Panicum</taxon>
    </lineage>
</organism>
<reference evidence="2" key="1">
    <citation type="journal article" date="2019" name="Nat. Commun.">
        <title>The genome of broomcorn millet.</title>
        <authorList>
            <person name="Zou C."/>
            <person name="Miki D."/>
            <person name="Li D."/>
            <person name="Tang Q."/>
            <person name="Xiao L."/>
            <person name="Rajput S."/>
            <person name="Deng P."/>
            <person name="Jia W."/>
            <person name="Huang R."/>
            <person name="Zhang M."/>
            <person name="Sun Y."/>
            <person name="Hu J."/>
            <person name="Fu X."/>
            <person name="Schnable P.S."/>
            <person name="Li F."/>
            <person name="Zhang H."/>
            <person name="Feng B."/>
            <person name="Zhu X."/>
            <person name="Liu R."/>
            <person name="Schnable J.C."/>
            <person name="Zhu J.-K."/>
            <person name="Zhang H."/>
        </authorList>
    </citation>
    <scope>NUCLEOTIDE SEQUENCE [LARGE SCALE GENOMIC DNA]</scope>
</reference>
<accession>A0A3L6PMZ2</accession>
<dbReference type="AlphaFoldDB" id="A0A3L6PMZ2"/>
<protein>
    <submittedName>
        <fullName evidence="1">Uncharacterized protein</fullName>
    </submittedName>
</protein>
<sequence>MRDQLLPQERVLAIQESLAGFIYEQVVNKDGEFHYDGYNLDTSSKYSIDVISMFHFVAL</sequence>
<evidence type="ECO:0000313" key="2">
    <source>
        <dbReference type="Proteomes" id="UP000275267"/>
    </source>
</evidence>
<dbReference type="EMBL" id="PQIB02000017">
    <property type="protein sequence ID" value="RLM59110.1"/>
    <property type="molecule type" value="Genomic_DNA"/>
</dbReference>
<gene>
    <name evidence="1" type="ORF">C2845_PM18G07300</name>
</gene>
<name>A0A3L6PMZ2_PANMI</name>
<dbReference type="OrthoDB" id="695752at2759"/>
<evidence type="ECO:0000313" key="1">
    <source>
        <dbReference type="EMBL" id="RLM59110.1"/>
    </source>
</evidence>
<proteinExistence type="predicted"/>
<keyword evidence="2" id="KW-1185">Reference proteome</keyword>